<keyword evidence="3" id="KW-0808">Transferase</keyword>
<evidence type="ECO:0000313" key="4">
    <source>
        <dbReference type="Proteomes" id="UP000324996"/>
    </source>
</evidence>
<dbReference type="EMBL" id="BKCN01000001">
    <property type="protein sequence ID" value="GER02673.1"/>
    <property type="molecule type" value="Genomic_DNA"/>
</dbReference>
<dbReference type="CDD" id="cd02440">
    <property type="entry name" value="AdoMet_MTases"/>
    <property type="match status" value="1"/>
</dbReference>
<dbReference type="Pfam" id="PF13649">
    <property type="entry name" value="Methyltransf_25"/>
    <property type="match status" value="1"/>
</dbReference>
<protein>
    <submittedName>
        <fullName evidence="3">Methyltransferase</fullName>
    </submittedName>
</protein>
<evidence type="ECO:0000313" key="3">
    <source>
        <dbReference type="EMBL" id="GER02673.1"/>
    </source>
</evidence>
<dbReference type="Gene3D" id="3.40.50.150">
    <property type="entry name" value="Vaccinia Virus protein VP39"/>
    <property type="match status" value="1"/>
</dbReference>
<organism evidence="3 4">
    <name type="scientific">Iodidimonas nitroreducens</name>
    <dbReference type="NCBI Taxonomy" id="1236968"/>
    <lineage>
        <taxon>Bacteria</taxon>
        <taxon>Pseudomonadati</taxon>
        <taxon>Pseudomonadota</taxon>
        <taxon>Alphaproteobacteria</taxon>
        <taxon>Iodidimonadales</taxon>
        <taxon>Iodidimonadaceae</taxon>
        <taxon>Iodidimonas</taxon>
    </lineage>
</organism>
<dbReference type="GO" id="GO:0008168">
    <property type="term" value="F:methyltransferase activity"/>
    <property type="evidence" value="ECO:0007669"/>
    <property type="project" value="UniProtKB-KW"/>
</dbReference>
<keyword evidence="3" id="KW-0489">Methyltransferase</keyword>
<accession>A0A5A7N328</accession>
<dbReference type="GO" id="GO:0032259">
    <property type="term" value="P:methylation"/>
    <property type="evidence" value="ECO:0007669"/>
    <property type="project" value="UniProtKB-KW"/>
</dbReference>
<reference evidence="3 4" key="1">
    <citation type="submission" date="2019-09" db="EMBL/GenBank/DDBJ databases">
        <title>NBRP : Genome information of microbial organism related human and environment.</title>
        <authorList>
            <person name="Hattori M."/>
            <person name="Oshima K."/>
            <person name="Inaba H."/>
            <person name="Suda W."/>
            <person name="Sakamoto M."/>
            <person name="Iino T."/>
            <person name="Kitahara M."/>
            <person name="Oshida Y."/>
            <person name="Iida T."/>
            <person name="Kudo T."/>
            <person name="Itoh T."/>
            <person name="Ohkuma M."/>
        </authorList>
    </citation>
    <scope>NUCLEOTIDE SEQUENCE [LARGE SCALE GENOMIC DNA]</scope>
    <source>
        <strain evidence="3 4">Q-1</strain>
    </source>
</reference>
<name>A0A5A7N328_9PROT</name>
<keyword evidence="4" id="KW-1185">Reference proteome</keyword>
<dbReference type="Proteomes" id="UP000324996">
    <property type="component" value="Unassembled WGS sequence"/>
</dbReference>
<dbReference type="AlphaFoldDB" id="A0A5A7N328"/>
<evidence type="ECO:0000259" key="2">
    <source>
        <dbReference type="Pfam" id="PF13649"/>
    </source>
</evidence>
<dbReference type="InterPro" id="IPR041698">
    <property type="entry name" value="Methyltransf_25"/>
</dbReference>
<dbReference type="InterPro" id="IPR050508">
    <property type="entry name" value="Methyltransf_Superfamily"/>
</dbReference>
<dbReference type="SUPFAM" id="SSF53335">
    <property type="entry name" value="S-adenosyl-L-methionine-dependent methyltransferases"/>
    <property type="match status" value="1"/>
</dbReference>
<feature type="region of interest" description="Disordered" evidence="1">
    <location>
        <begin position="34"/>
        <end position="55"/>
    </location>
</feature>
<feature type="compositionally biased region" description="Basic and acidic residues" evidence="1">
    <location>
        <begin position="38"/>
        <end position="54"/>
    </location>
</feature>
<dbReference type="PANTHER" id="PTHR42912">
    <property type="entry name" value="METHYLTRANSFERASE"/>
    <property type="match status" value="1"/>
</dbReference>
<feature type="domain" description="Methyltransferase" evidence="2">
    <location>
        <begin position="197"/>
        <end position="288"/>
    </location>
</feature>
<dbReference type="RefSeq" id="WP_042082667.1">
    <property type="nucleotide sequence ID" value="NZ_BKCN01000001.1"/>
</dbReference>
<gene>
    <name evidence="3" type="ORF">JCM17846_03550</name>
</gene>
<proteinExistence type="predicted"/>
<comment type="caution">
    <text evidence="3">The sequence shown here is derived from an EMBL/GenBank/DDBJ whole genome shotgun (WGS) entry which is preliminary data.</text>
</comment>
<dbReference type="PANTHER" id="PTHR42912:SF81">
    <property type="entry name" value="METHYLTRANSFERASE DOMAIN-CONTAINING PROTEIN"/>
    <property type="match status" value="1"/>
</dbReference>
<evidence type="ECO:0000256" key="1">
    <source>
        <dbReference type="SAM" id="MobiDB-lite"/>
    </source>
</evidence>
<dbReference type="InterPro" id="IPR029063">
    <property type="entry name" value="SAM-dependent_MTases_sf"/>
</dbReference>
<sequence>MITRLQKARYLVGQSARMGFFASQYMMTRKLAGADDETDHHPSMGSDGRDRDAPDLPSKAAIRAAMRDLVRQDLANIDAGYYPSPKLIDDNPFTTFGVLRSYFADLPSVTKRRRQHGHSDVQKQVSPDDRYPRYYLQNFHYQSGGWLTDDSARLYDHQVEVLFSGTADAMRRQALVPFKKHFGSRREPQITPRPRLLDIGSGTGRFLKALRQILPHARLNALEPSPAYGAVLQKAVPSARLHAGFAEAMPFEPARFDGLSAVYLFHELPPKIRRQAMAEIARVLKPGGLFVLADSLQYGDQPAFDGLLARFPTRFHEPYYESYLKTDLGALAAAHGLVQIDHITAFLTGIMVFEKR</sequence>